<dbReference type="GO" id="GO:0008237">
    <property type="term" value="F:metallopeptidase activity"/>
    <property type="evidence" value="ECO:0007669"/>
    <property type="project" value="InterPro"/>
</dbReference>
<dbReference type="Gene3D" id="3.30.2290.10">
    <property type="entry name" value="PmbA/TldD superfamily"/>
    <property type="match status" value="1"/>
</dbReference>
<evidence type="ECO:0000313" key="4">
    <source>
        <dbReference type="Proteomes" id="UP000179233"/>
    </source>
</evidence>
<dbReference type="SUPFAM" id="SSF111283">
    <property type="entry name" value="Putative modulator of DNA gyrase, PmbA/TldD"/>
    <property type="match status" value="1"/>
</dbReference>
<dbReference type="PANTHER" id="PTHR30624:SF0">
    <property type="entry name" value="METALLOPROTEASE SLR0863"/>
    <property type="match status" value="1"/>
</dbReference>
<proteinExistence type="inferred from homology"/>
<dbReference type="EMBL" id="MHCJ01000003">
    <property type="protein sequence ID" value="OGY18941.1"/>
    <property type="molecule type" value="Genomic_DNA"/>
</dbReference>
<comment type="similarity">
    <text evidence="1">Belongs to the peptidase U62 family.</text>
</comment>
<accession>A0A1G1VU51</accession>
<feature type="domain" description="Metalloprotease TldD/E C-terminal" evidence="2">
    <location>
        <begin position="285"/>
        <end position="523"/>
    </location>
</feature>
<gene>
    <name evidence="3" type="ORF">A2786_04795</name>
</gene>
<dbReference type="AlphaFoldDB" id="A0A1G1VU51"/>
<dbReference type="PANTHER" id="PTHR30624">
    <property type="entry name" value="UNCHARACTERIZED PROTEIN TLDD AND PMBA"/>
    <property type="match status" value="1"/>
</dbReference>
<dbReference type="InterPro" id="IPR045569">
    <property type="entry name" value="Metalloprtase-TldD/E_C"/>
</dbReference>
<sequence>MDKKPRASARGGLHITSLDSIRPLVAQAPSEAKRKRSIKYVDVRVQITEGVGSWSEDGAPKASSQDWGFSLGVRVIAAKGIAASGYYGRLLGVSDFLHFPQVLLSAIDAASQRALANSLHKERFAQLMPLGQSVTPTELARIDIHQAIVEAVFAIDPRNITPDFFSNFVCEAGLRAKRSHPSIKKVEVSASSVISRQLFSSSEGAFIDQSSCSTGGTVFVLAQNASGNRPVDLYHHTGNQLGFEALSLGKNAHKMTLSQFARQIADEANTLSEAKPAPSKDKPVVVVLDPDLVALFAHEIIGHPAELDRAIKMETGYAGRSWFFTDLQKSMVGKKIGSPLLTAFSDPTLRGGYGHYLYDDEGTPAKRVYHINKGIFQDFLNSRQTAAIVGAAPNGHYKANDASVVPLIRMSVSAIAPGKSNPASIISDVEHGYYCVGHRIPSISESRENFQIAPRLIYEIRHGRLGRVFRDGRVTANSKDFFNSIDAVGSDFTIFPIPNCGKGQPMQAKQVGNGGPTIRAQAMIARGV</sequence>
<name>A0A1G1VU51_9BACT</name>
<dbReference type="InterPro" id="IPR035068">
    <property type="entry name" value="TldD/PmbA_N"/>
</dbReference>
<organism evidence="3 4">
    <name type="scientific">Candidatus Chisholmbacteria bacterium RIFCSPHIGHO2_01_FULL_52_32</name>
    <dbReference type="NCBI Taxonomy" id="1797591"/>
    <lineage>
        <taxon>Bacteria</taxon>
        <taxon>Candidatus Chisholmiibacteriota</taxon>
    </lineage>
</organism>
<dbReference type="InterPro" id="IPR036059">
    <property type="entry name" value="TldD/PmbA_sf"/>
</dbReference>
<evidence type="ECO:0000259" key="2">
    <source>
        <dbReference type="Pfam" id="PF19289"/>
    </source>
</evidence>
<dbReference type="InterPro" id="IPR051463">
    <property type="entry name" value="Peptidase_U62_metallo"/>
</dbReference>
<evidence type="ECO:0000256" key="1">
    <source>
        <dbReference type="ARBA" id="ARBA00005836"/>
    </source>
</evidence>
<dbReference type="GO" id="GO:0005829">
    <property type="term" value="C:cytosol"/>
    <property type="evidence" value="ECO:0007669"/>
    <property type="project" value="TreeGrafter"/>
</dbReference>
<reference evidence="3 4" key="1">
    <citation type="journal article" date="2016" name="Nat. Commun.">
        <title>Thousands of microbial genomes shed light on interconnected biogeochemical processes in an aquifer system.</title>
        <authorList>
            <person name="Anantharaman K."/>
            <person name="Brown C.T."/>
            <person name="Hug L.A."/>
            <person name="Sharon I."/>
            <person name="Castelle C.J."/>
            <person name="Probst A.J."/>
            <person name="Thomas B.C."/>
            <person name="Singh A."/>
            <person name="Wilkins M.J."/>
            <person name="Karaoz U."/>
            <person name="Brodie E.L."/>
            <person name="Williams K.H."/>
            <person name="Hubbard S.S."/>
            <person name="Banfield J.F."/>
        </authorList>
    </citation>
    <scope>NUCLEOTIDE SEQUENCE [LARGE SCALE GENOMIC DNA]</scope>
</reference>
<dbReference type="Proteomes" id="UP000179233">
    <property type="component" value="Unassembled WGS sequence"/>
</dbReference>
<evidence type="ECO:0000313" key="3">
    <source>
        <dbReference type="EMBL" id="OGY18941.1"/>
    </source>
</evidence>
<protein>
    <recommendedName>
        <fullName evidence="2">Metalloprotease TldD/E C-terminal domain-containing protein</fullName>
    </recommendedName>
</protein>
<dbReference type="GO" id="GO:0006508">
    <property type="term" value="P:proteolysis"/>
    <property type="evidence" value="ECO:0007669"/>
    <property type="project" value="InterPro"/>
</dbReference>
<comment type="caution">
    <text evidence="3">The sequence shown here is derived from an EMBL/GenBank/DDBJ whole genome shotgun (WGS) entry which is preliminary data.</text>
</comment>
<dbReference type="Pfam" id="PF19289">
    <property type="entry name" value="PmbA_TldD_3rd"/>
    <property type="match status" value="1"/>
</dbReference>